<evidence type="ECO:0000256" key="5">
    <source>
        <dbReference type="ARBA" id="ARBA00023136"/>
    </source>
</evidence>
<dbReference type="PANTHER" id="PTHR11923:SF51">
    <property type="entry name" value="LYSOSOME MEMBRANE PROTEIN 2"/>
    <property type="match status" value="1"/>
</dbReference>
<comment type="subcellular location">
    <subcellularLocation>
        <location evidence="1">Membrane</location>
    </subcellularLocation>
</comment>
<evidence type="ECO:0000256" key="6">
    <source>
        <dbReference type="ARBA" id="ARBA00023180"/>
    </source>
</evidence>
<dbReference type="Proteomes" id="UP000050640">
    <property type="component" value="Unplaced"/>
</dbReference>
<evidence type="ECO:0000313" key="8">
    <source>
        <dbReference type="Proteomes" id="UP000050640"/>
    </source>
</evidence>
<protein>
    <submittedName>
        <fullName evidence="9">CD36 family protein</fullName>
    </submittedName>
</protein>
<dbReference type="PANTHER" id="PTHR11923">
    <property type="entry name" value="SCAVENGER RECEPTOR CLASS B TYPE-1 SR-B1"/>
    <property type="match status" value="1"/>
</dbReference>
<feature type="transmembrane region" description="Helical" evidence="7">
    <location>
        <begin position="7"/>
        <end position="32"/>
    </location>
</feature>
<proteinExistence type="inferred from homology"/>
<evidence type="ECO:0000256" key="1">
    <source>
        <dbReference type="ARBA" id="ARBA00004370"/>
    </source>
</evidence>
<dbReference type="STRING" id="1147741.A0A0R3RKD6"/>
<keyword evidence="8" id="KW-1185">Reference proteome</keyword>
<organism evidence="8 9">
    <name type="scientific">Elaeophora elaphi</name>
    <dbReference type="NCBI Taxonomy" id="1147741"/>
    <lineage>
        <taxon>Eukaryota</taxon>
        <taxon>Metazoa</taxon>
        <taxon>Ecdysozoa</taxon>
        <taxon>Nematoda</taxon>
        <taxon>Chromadorea</taxon>
        <taxon>Rhabditida</taxon>
        <taxon>Spirurina</taxon>
        <taxon>Spiruromorpha</taxon>
        <taxon>Filarioidea</taxon>
        <taxon>Onchocercidae</taxon>
        <taxon>Elaeophora</taxon>
    </lineage>
</organism>
<evidence type="ECO:0000313" key="9">
    <source>
        <dbReference type="WBParaSite" id="EEL_0000194501-mRNA-1"/>
    </source>
</evidence>
<keyword evidence="6" id="KW-0325">Glycoprotein</keyword>
<evidence type="ECO:0000256" key="7">
    <source>
        <dbReference type="SAM" id="Phobius"/>
    </source>
</evidence>
<keyword evidence="4 7" id="KW-1133">Transmembrane helix</keyword>
<keyword evidence="5 7" id="KW-0472">Membrane</keyword>
<evidence type="ECO:0000256" key="3">
    <source>
        <dbReference type="ARBA" id="ARBA00022692"/>
    </source>
</evidence>
<comment type="similarity">
    <text evidence="2">Belongs to the CD36 family.</text>
</comment>
<sequence>MNVRVCTIGALTIGAICILVGILSLTVVPLTVSKQVIKNEHLGFDENGTYNIMTQRWIKQKYSMKLEVWTVSVANPSDVVQHGSHPSLVEKGPYVYTEYRKKVKINFMENNSRVLFRNQRYYIYNENESCANCSLNDLVTIPNIVFQYIINIAAKSSLVVKQLIKVVLNRFKSETPFIRVTVDQMLFEGYEDPMIEWICKENLTRPLCILIGIPMRIKFMENGTDSGEYLIDTGLDDTERIGQVYAWNGRNETPWWGTAQARKINGTDGEMFSPFLSASNDLPIFLGELGR</sequence>
<evidence type="ECO:0000256" key="4">
    <source>
        <dbReference type="ARBA" id="ARBA00022989"/>
    </source>
</evidence>
<dbReference type="GO" id="GO:0016020">
    <property type="term" value="C:membrane"/>
    <property type="evidence" value="ECO:0007669"/>
    <property type="project" value="UniProtKB-SubCell"/>
</dbReference>
<reference evidence="9" key="1">
    <citation type="submission" date="2017-02" db="UniProtKB">
        <authorList>
            <consortium name="WormBaseParasite"/>
        </authorList>
    </citation>
    <scope>IDENTIFICATION</scope>
</reference>
<dbReference type="WBParaSite" id="EEL_0000194501-mRNA-1">
    <property type="protein sequence ID" value="EEL_0000194501-mRNA-1"/>
    <property type="gene ID" value="EEL_0000194501"/>
</dbReference>
<keyword evidence="3 7" id="KW-0812">Transmembrane</keyword>
<dbReference type="PRINTS" id="PR01609">
    <property type="entry name" value="CD36FAMILY"/>
</dbReference>
<accession>A0A0R3RKD6</accession>
<dbReference type="GO" id="GO:0005737">
    <property type="term" value="C:cytoplasm"/>
    <property type="evidence" value="ECO:0007669"/>
    <property type="project" value="TreeGrafter"/>
</dbReference>
<evidence type="ECO:0000256" key="2">
    <source>
        <dbReference type="ARBA" id="ARBA00010532"/>
    </source>
</evidence>
<dbReference type="GO" id="GO:0005044">
    <property type="term" value="F:scavenger receptor activity"/>
    <property type="evidence" value="ECO:0007669"/>
    <property type="project" value="TreeGrafter"/>
</dbReference>
<dbReference type="Pfam" id="PF01130">
    <property type="entry name" value="CD36"/>
    <property type="match status" value="1"/>
</dbReference>
<dbReference type="InterPro" id="IPR002159">
    <property type="entry name" value="CD36_fam"/>
</dbReference>
<dbReference type="AlphaFoldDB" id="A0A0R3RKD6"/>
<name>A0A0R3RKD6_9BILA</name>